<dbReference type="FunFam" id="1.20.1280.290:FF:000010">
    <property type="entry name" value="Sugar transporter SWEET"/>
    <property type="match status" value="1"/>
</dbReference>
<evidence type="ECO:0000256" key="2">
    <source>
        <dbReference type="ARBA" id="ARBA00004653"/>
    </source>
</evidence>
<comment type="function">
    <text evidence="13">Mediates sugar transport across membranes.</text>
</comment>
<evidence type="ECO:0000256" key="3">
    <source>
        <dbReference type="ARBA" id="ARBA00007809"/>
    </source>
</evidence>
<dbReference type="AlphaFoldDB" id="A0A1B0FV61"/>
<feature type="transmembrane region" description="Helical" evidence="13">
    <location>
        <begin position="95"/>
        <end position="113"/>
    </location>
</feature>
<comment type="subcellular location">
    <subcellularLocation>
        <location evidence="1">Cell membrane</location>
        <topology evidence="1">Multi-pass membrane protein</topology>
    </subcellularLocation>
    <subcellularLocation>
        <location evidence="2">Golgi apparatus membrane</location>
        <topology evidence="2">Multi-pass membrane protein</topology>
    </subcellularLocation>
</comment>
<feature type="transmembrane region" description="Helical" evidence="13">
    <location>
        <begin position="67"/>
        <end position="88"/>
    </location>
</feature>
<evidence type="ECO:0000313" key="14">
    <source>
        <dbReference type="EnsemblMetazoa" id="LLOJ003230-PA"/>
    </source>
</evidence>
<evidence type="ECO:0000256" key="13">
    <source>
        <dbReference type="RuleBase" id="RU910715"/>
    </source>
</evidence>
<feature type="transmembrane region" description="Helical" evidence="13">
    <location>
        <begin position="161"/>
        <end position="178"/>
    </location>
</feature>
<keyword evidence="9 13" id="KW-1133">Transmembrane helix</keyword>
<dbReference type="Pfam" id="PF03083">
    <property type="entry name" value="MtN3_slv"/>
    <property type="match status" value="2"/>
</dbReference>
<evidence type="ECO:0000256" key="8">
    <source>
        <dbReference type="ARBA" id="ARBA00022737"/>
    </source>
</evidence>
<dbReference type="KEGG" id="lll:129794013"/>
<keyword evidence="4 13" id="KW-0813">Transport</keyword>
<keyword evidence="5" id="KW-1003">Cell membrane</keyword>
<evidence type="ECO:0000256" key="5">
    <source>
        <dbReference type="ARBA" id="ARBA00022475"/>
    </source>
</evidence>
<dbReference type="GeneID" id="129794013"/>
<dbReference type="OrthoDB" id="409725at2759"/>
<dbReference type="Gene3D" id="1.20.1280.290">
    <property type="match status" value="2"/>
</dbReference>
<dbReference type="InterPro" id="IPR047664">
    <property type="entry name" value="SWEET"/>
</dbReference>
<evidence type="ECO:0000256" key="9">
    <source>
        <dbReference type="ARBA" id="ARBA00022989"/>
    </source>
</evidence>
<dbReference type="PANTHER" id="PTHR10791:SF112">
    <property type="entry name" value="SUGAR TRANSPORTER SWEET1"/>
    <property type="match status" value="1"/>
</dbReference>
<dbReference type="CTD" id="35773"/>
<dbReference type="GO" id="GO:0000139">
    <property type="term" value="C:Golgi membrane"/>
    <property type="evidence" value="ECO:0007669"/>
    <property type="project" value="UniProtKB-SubCell"/>
</dbReference>
<feature type="transmembrane region" description="Helical" evidence="13">
    <location>
        <begin position="125"/>
        <end position="149"/>
    </location>
</feature>
<feature type="transmembrane region" description="Helical" evidence="13">
    <location>
        <begin position="184"/>
        <end position="205"/>
    </location>
</feature>
<reference evidence="14" key="1">
    <citation type="submission" date="2020-05" db="UniProtKB">
        <authorList>
            <consortium name="EnsemblMetazoa"/>
        </authorList>
    </citation>
    <scope>IDENTIFICATION</scope>
    <source>
        <strain evidence="14">Jacobina</strain>
    </source>
</reference>
<sequence length="225" mass="25127">MSIELLDFLSTTTVISTILQFLSGILVCRKCMQRKSTENVSAVPFISGFLSCSLWLKYGLLTNEASVVLVNIAGTCLMFCYTVIFYVLSTNKKVILRQFATVLLVLVSVVAYTQYEVEEQRAIEILGIICCTVTVLFFAAPLTMLLHVIRVKNSDSLPFPMILSSFFVCLQWFIYGVIIEDSFIQIPNFLGCILTILQLTLFLIYPGKSSSGPSYKLLDSNVTMS</sequence>
<evidence type="ECO:0000256" key="12">
    <source>
        <dbReference type="ARBA" id="ARBA00055578"/>
    </source>
</evidence>
<dbReference type="RefSeq" id="XP_055690561.1">
    <property type="nucleotide sequence ID" value="XM_055834586.1"/>
</dbReference>
<feature type="transmembrane region" description="Helical" evidence="13">
    <location>
        <begin position="6"/>
        <end position="28"/>
    </location>
</feature>
<keyword evidence="7 13" id="KW-0812">Transmembrane</keyword>
<dbReference type="FunFam" id="1.20.1280.290:FF:000004">
    <property type="entry name" value="Sugar transporter SWEET"/>
    <property type="match status" value="1"/>
</dbReference>
<evidence type="ECO:0000256" key="11">
    <source>
        <dbReference type="ARBA" id="ARBA00023136"/>
    </source>
</evidence>
<keyword evidence="10" id="KW-0333">Golgi apparatus</keyword>
<dbReference type="PANTHER" id="PTHR10791">
    <property type="entry name" value="RAG1-ACTIVATING PROTEIN 1"/>
    <property type="match status" value="1"/>
</dbReference>
<comment type="similarity">
    <text evidence="3 13">Belongs to the SWEET sugar transporter family.</text>
</comment>
<accession>A0A1B0FV61</accession>
<evidence type="ECO:0000256" key="1">
    <source>
        <dbReference type="ARBA" id="ARBA00004651"/>
    </source>
</evidence>
<evidence type="ECO:0000313" key="15">
    <source>
        <dbReference type="Proteomes" id="UP000092461"/>
    </source>
</evidence>
<keyword evidence="11 13" id="KW-0472">Membrane</keyword>
<dbReference type="EnsemblMetazoa" id="LLOJ003230-RA">
    <property type="protein sequence ID" value="LLOJ003230-PA"/>
    <property type="gene ID" value="LLOJ003230"/>
</dbReference>
<keyword evidence="15" id="KW-1185">Reference proteome</keyword>
<keyword evidence="8" id="KW-0677">Repeat</keyword>
<protein>
    <recommendedName>
        <fullName evidence="13">Sugar transporter SWEET</fullName>
    </recommendedName>
</protein>
<name>A0A1B0FV61_LUTLO</name>
<evidence type="ECO:0000256" key="10">
    <source>
        <dbReference type="ARBA" id="ARBA00023034"/>
    </source>
</evidence>
<dbReference type="GO" id="GO:0051119">
    <property type="term" value="F:sugar transmembrane transporter activity"/>
    <property type="evidence" value="ECO:0007669"/>
    <property type="project" value="InterPro"/>
</dbReference>
<dbReference type="InterPro" id="IPR004316">
    <property type="entry name" value="SWEET_rpt"/>
</dbReference>
<comment type="function">
    <text evidence="12">Mediates both low-affinity uptake and efflux of sugar across the membrane.</text>
</comment>
<dbReference type="Proteomes" id="UP000092461">
    <property type="component" value="Unassembled WGS sequence"/>
</dbReference>
<evidence type="ECO:0000256" key="6">
    <source>
        <dbReference type="ARBA" id="ARBA00022597"/>
    </source>
</evidence>
<comment type="caution">
    <text evidence="13">Lacks conserved residue(s) required for the propagation of feature annotation.</text>
</comment>
<evidence type="ECO:0000256" key="7">
    <source>
        <dbReference type="ARBA" id="ARBA00022692"/>
    </source>
</evidence>
<evidence type="ECO:0000256" key="4">
    <source>
        <dbReference type="ARBA" id="ARBA00022448"/>
    </source>
</evidence>
<dbReference type="EMBL" id="AJWK01010391">
    <property type="status" value="NOT_ANNOTATED_CDS"/>
    <property type="molecule type" value="Genomic_DNA"/>
</dbReference>
<dbReference type="GO" id="GO:0005886">
    <property type="term" value="C:plasma membrane"/>
    <property type="evidence" value="ECO:0007669"/>
    <property type="project" value="UniProtKB-SubCell"/>
</dbReference>
<proteinExistence type="inferred from homology"/>
<dbReference type="VEuPathDB" id="VectorBase:LLOJ003230"/>
<organism evidence="14 15">
    <name type="scientific">Lutzomyia longipalpis</name>
    <name type="common">Sand fly</name>
    <dbReference type="NCBI Taxonomy" id="7200"/>
    <lineage>
        <taxon>Eukaryota</taxon>
        <taxon>Metazoa</taxon>
        <taxon>Ecdysozoa</taxon>
        <taxon>Arthropoda</taxon>
        <taxon>Hexapoda</taxon>
        <taxon>Insecta</taxon>
        <taxon>Pterygota</taxon>
        <taxon>Neoptera</taxon>
        <taxon>Endopterygota</taxon>
        <taxon>Diptera</taxon>
        <taxon>Nematocera</taxon>
        <taxon>Psychodoidea</taxon>
        <taxon>Psychodidae</taxon>
        <taxon>Lutzomyia</taxon>
        <taxon>Lutzomyia</taxon>
    </lineage>
</organism>
<keyword evidence="6 13" id="KW-0762">Sugar transport</keyword>
<dbReference type="VEuPathDB" id="VectorBase:LLONM1_006129"/>